<reference evidence="6" key="1">
    <citation type="submission" date="2020-04" db="EMBL/GenBank/DDBJ databases">
        <title>Analysis of mating type loci in Filobasidium floriforme.</title>
        <authorList>
            <person name="Nowrousian M."/>
        </authorList>
    </citation>
    <scope>NUCLEOTIDE SEQUENCE</scope>
    <source>
        <strain evidence="6">CBS 6242</strain>
    </source>
</reference>
<gene>
    <name evidence="6" type="ORF">FFLO_06604</name>
</gene>
<dbReference type="PIRSF" id="PIRSF000097">
    <property type="entry name" value="AKR"/>
    <property type="match status" value="1"/>
</dbReference>
<dbReference type="InterPro" id="IPR036812">
    <property type="entry name" value="NAD(P)_OxRdtase_dom_sf"/>
</dbReference>
<dbReference type="EMBL" id="JABELV010000231">
    <property type="protein sequence ID" value="KAG7527762.1"/>
    <property type="molecule type" value="Genomic_DNA"/>
</dbReference>
<evidence type="ECO:0000256" key="1">
    <source>
        <dbReference type="ARBA" id="ARBA00007905"/>
    </source>
</evidence>
<evidence type="ECO:0000313" key="6">
    <source>
        <dbReference type="EMBL" id="KAG7527762.1"/>
    </source>
</evidence>
<evidence type="ECO:0000256" key="2">
    <source>
        <dbReference type="PIRSR" id="PIRSR000097-1"/>
    </source>
</evidence>
<accession>A0A8K0JGY2</accession>
<sequence length="321" mass="35462">MSFNKSITLNNGVQNLQLGLGTWQSPAGQVEKAVEHALRGGYRHIDAALIYGNQDEVGQGIKNSGVKREEIFLVSKLWNNSHRPENVAADLETTLKQLGTDYLDLWLIHWPVPFAPGENLSPLTSDKSQTVIDREAAGIAETWKTVVDIYKNSSKVKAIGVSNFSKKHLDMIIDATGVVPAVNQIEAHPGLQQDELEAYGKEKGIHFTAYSPLGNNITGKPRVVDSDEVKAIAQKSGVDPAQVLVAWITQKGFSVIPKSVTPSRIESNFQEIELSKEDVETITALGRKNAVRYNVPYLYSPQWDIDVFDTPEEKDASVKVW</sequence>
<evidence type="ECO:0000313" key="7">
    <source>
        <dbReference type="Proteomes" id="UP000812966"/>
    </source>
</evidence>
<evidence type="ECO:0000259" key="5">
    <source>
        <dbReference type="Pfam" id="PF00248"/>
    </source>
</evidence>
<feature type="site" description="Lowers pKa of active site Tyr" evidence="4">
    <location>
        <position position="76"/>
    </location>
</feature>
<dbReference type="PROSITE" id="PS00798">
    <property type="entry name" value="ALDOKETO_REDUCTASE_1"/>
    <property type="match status" value="1"/>
</dbReference>
<dbReference type="SUPFAM" id="SSF51430">
    <property type="entry name" value="NAD(P)-linked oxidoreductase"/>
    <property type="match status" value="1"/>
</dbReference>
<comment type="similarity">
    <text evidence="1">Belongs to the aldo/keto reductase family.</text>
</comment>
<dbReference type="FunFam" id="3.20.20.100:FF:000036">
    <property type="entry name" value="NADP-dependent oxidoreductase domain-containing protein"/>
    <property type="match status" value="1"/>
</dbReference>
<dbReference type="InterPro" id="IPR023210">
    <property type="entry name" value="NADP_OxRdtase_dom"/>
</dbReference>
<feature type="domain" description="NADP-dependent oxidoreductase" evidence="5">
    <location>
        <begin position="18"/>
        <end position="285"/>
    </location>
</feature>
<comment type="caution">
    <text evidence="6">The sequence shown here is derived from an EMBL/GenBank/DDBJ whole genome shotgun (WGS) entry which is preliminary data.</text>
</comment>
<dbReference type="GO" id="GO:0016491">
    <property type="term" value="F:oxidoreductase activity"/>
    <property type="evidence" value="ECO:0007669"/>
    <property type="project" value="InterPro"/>
</dbReference>
<dbReference type="AlphaFoldDB" id="A0A8K0JGY2"/>
<name>A0A8K0JGY2_9TREE</name>
<dbReference type="Pfam" id="PF00248">
    <property type="entry name" value="Aldo_ket_red"/>
    <property type="match status" value="1"/>
</dbReference>
<evidence type="ECO:0000256" key="4">
    <source>
        <dbReference type="PIRSR" id="PIRSR000097-3"/>
    </source>
</evidence>
<evidence type="ECO:0000256" key="3">
    <source>
        <dbReference type="PIRSR" id="PIRSR000097-2"/>
    </source>
</evidence>
<keyword evidence="7" id="KW-1185">Reference proteome</keyword>
<dbReference type="InterPro" id="IPR018170">
    <property type="entry name" value="Aldo/ket_reductase_CS"/>
</dbReference>
<feature type="active site" description="Proton donor" evidence="2">
    <location>
        <position position="51"/>
    </location>
</feature>
<feature type="binding site" evidence="3">
    <location>
        <position position="109"/>
    </location>
    <ligand>
        <name>substrate</name>
    </ligand>
</feature>
<organism evidence="6 7">
    <name type="scientific">Filobasidium floriforme</name>
    <dbReference type="NCBI Taxonomy" id="5210"/>
    <lineage>
        <taxon>Eukaryota</taxon>
        <taxon>Fungi</taxon>
        <taxon>Dikarya</taxon>
        <taxon>Basidiomycota</taxon>
        <taxon>Agaricomycotina</taxon>
        <taxon>Tremellomycetes</taxon>
        <taxon>Filobasidiales</taxon>
        <taxon>Filobasidiaceae</taxon>
        <taxon>Filobasidium</taxon>
    </lineage>
</organism>
<dbReference type="PROSITE" id="PS00062">
    <property type="entry name" value="ALDOKETO_REDUCTASE_2"/>
    <property type="match status" value="1"/>
</dbReference>
<dbReference type="PRINTS" id="PR00069">
    <property type="entry name" value="ALDKETRDTASE"/>
</dbReference>
<dbReference type="Gene3D" id="3.20.20.100">
    <property type="entry name" value="NADP-dependent oxidoreductase domain"/>
    <property type="match status" value="1"/>
</dbReference>
<dbReference type="PANTHER" id="PTHR11732">
    <property type="entry name" value="ALDO/KETO REDUCTASE"/>
    <property type="match status" value="1"/>
</dbReference>
<proteinExistence type="inferred from homology"/>
<protein>
    <recommendedName>
        <fullName evidence="5">NADP-dependent oxidoreductase domain-containing protein</fullName>
    </recommendedName>
</protein>
<dbReference type="InterPro" id="IPR020471">
    <property type="entry name" value="AKR"/>
</dbReference>
<dbReference type="Proteomes" id="UP000812966">
    <property type="component" value="Unassembled WGS sequence"/>
</dbReference>